<feature type="region of interest" description="Disordered" evidence="1">
    <location>
        <begin position="151"/>
        <end position="172"/>
    </location>
</feature>
<proteinExistence type="predicted"/>
<dbReference type="InterPro" id="IPR013216">
    <property type="entry name" value="Methyltransf_11"/>
</dbReference>
<evidence type="ECO:0000313" key="4">
    <source>
        <dbReference type="Proteomes" id="UP001501079"/>
    </source>
</evidence>
<evidence type="ECO:0000313" key="3">
    <source>
        <dbReference type="EMBL" id="GAA4181827.1"/>
    </source>
</evidence>
<organism evidence="3 4">
    <name type="scientific">Gryllotalpicola koreensis</name>
    <dbReference type="NCBI Taxonomy" id="993086"/>
    <lineage>
        <taxon>Bacteria</taxon>
        <taxon>Bacillati</taxon>
        <taxon>Actinomycetota</taxon>
        <taxon>Actinomycetes</taxon>
        <taxon>Micrococcales</taxon>
        <taxon>Microbacteriaceae</taxon>
        <taxon>Gryllotalpicola</taxon>
    </lineage>
</organism>
<dbReference type="RefSeq" id="WP_344757387.1">
    <property type="nucleotide sequence ID" value="NZ_BAABBW010000007.1"/>
</dbReference>
<dbReference type="Gene3D" id="3.40.50.150">
    <property type="entry name" value="Vaccinia Virus protein VP39"/>
    <property type="match status" value="1"/>
</dbReference>
<evidence type="ECO:0000256" key="1">
    <source>
        <dbReference type="SAM" id="MobiDB-lite"/>
    </source>
</evidence>
<name>A0ABP8ACN4_9MICO</name>
<dbReference type="PANTHER" id="PTHR43591:SF24">
    <property type="entry name" value="2-METHOXY-6-POLYPRENYL-1,4-BENZOQUINOL METHYLASE, MITOCHONDRIAL"/>
    <property type="match status" value="1"/>
</dbReference>
<gene>
    <name evidence="3" type="ORF">GCM10022287_37740</name>
</gene>
<dbReference type="PANTHER" id="PTHR43591">
    <property type="entry name" value="METHYLTRANSFERASE"/>
    <property type="match status" value="1"/>
</dbReference>
<comment type="caution">
    <text evidence="3">The sequence shown here is derived from an EMBL/GenBank/DDBJ whole genome shotgun (WGS) entry which is preliminary data.</text>
</comment>
<sequence>MTDERNAAIRERFDGRAAEYDDNAMHRALATAVAEFADLDGVTTALDVATGTGLVLRALAARDPRLELVGVDLSPGMLEVARRALPAARFVEGVAEELPVADASADLVTCVTALHIFADPLPVFEEFARVLAPEGSLVVAVFAEVPAGHGHGDAYTPPEQRPPGAVGAPGYEPNHASFATPEALAATAALAGFVVTRSEFRTIEDDHVLIAELAPVD</sequence>
<reference evidence="4" key="1">
    <citation type="journal article" date="2019" name="Int. J. Syst. Evol. Microbiol.">
        <title>The Global Catalogue of Microorganisms (GCM) 10K type strain sequencing project: providing services to taxonomists for standard genome sequencing and annotation.</title>
        <authorList>
            <consortium name="The Broad Institute Genomics Platform"/>
            <consortium name="The Broad Institute Genome Sequencing Center for Infectious Disease"/>
            <person name="Wu L."/>
            <person name="Ma J."/>
        </authorList>
    </citation>
    <scope>NUCLEOTIDE SEQUENCE [LARGE SCALE GENOMIC DNA]</scope>
    <source>
        <strain evidence="4">JCM 17591</strain>
    </source>
</reference>
<dbReference type="SUPFAM" id="SSF53335">
    <property type="entry name" value="S-adenosyl-L-methionine-dependent methyltransferases"/>
    <property type="match status" value="1"/>
</dbReference>
<accession>A0ABP8ACN4</accession>
<feature type="domain" description="Methyltransferase type 11" evidence="2">
    <location>
        <begin position="46"/>
        <end position="139"/>
    </location>
</feature>
<dbReference type="InterPro" id="IPR029063">
    <property type="entry name" value="SAM-dependent_MTases_sf"/>
</dbReference>
<keyword evidence="4" id="KW-1185">Reference proteome</keyword>
<dbReference type="EMBL" id="BAABBW010000007">
    <property type="protein sequence ID" value="GAA4181827.1"/>
    <property type="molecule type" value="Genomic_DNA"/>
</dbReference>
<dbReference type="CDD" id="cd02440">
    <property type="entry name" value="AdoMet_MTases"/>
    <property type="match status" value="1"/>
</dbReference>
<evidence type="ECO:0000259" key="2">
    <source>
        <dbReference type="Pfam" id="PF08241"/>
    </source>
</evidence>
<dbReference type="Pfam" id="PF08241">
    <property type="entry name" value="Methyltransf_11"/>
    <property type="match status" value="1"/>
</dbReference>
<protein>
    <recommendedName>
        <fullName evidence="2">Methyltransferase type 11 domain-containing protein</fullName>
    </recommendedName>
</protein>
<dbReference type="Proteomes" id="UP001501079">
    <property type="component" value="Unassembled WGS sequence"/>
</dbReference>